<dbReference type="PANTHER" id="PTHR34573">
    <property type="entry name" value="VKC DOMAIN-CONTAINING PROTEIN"/>
    <property type="match status" value="1"/>
</dbReference>
<dbReference type="GO" id="GO:0016020">
    <property type="term" value="C:membrane"/>
    <property type="evidence" value="ECO:0007669"/>
    <property type="project" value="UniProtKB-SubCell"/>
</dbReference>
<evidence type="ECO:0000256" key="3">
    <source>
        <dbReference type="ARBA" id="ARBA00022692"/>
    </source>
</evidence>
<dbReference type="Gene3D" id="1.20.1440.130">
    <property type="entry name" value="VKOR domain"/>
    <property type="match status" value="1"/>
</dbReference>
<evidence type="ECO:0000256" key="11">
    <source>
        <dbReference type="SAM" id="SignalP"/>
    </source>
</evidence>
<keyword evidence="4" id="KW-0874">Quinone</keyword>
<comment type="subcellular location">
    <subcellularLocation>
        <location evidence="1">Membrane</location>
        <topology evidence="1">Multi-pass membrane protein</topology>
    </subcellularLocation>
</comment>
<dbReference type="EMBL" id="CP015136">
    <property type="protein sequence ID" value="AMY11582.1"/>
    <property type="molecule type" value="Genomic_DNA"/>
</dbReference>
<sequence length="408" mass="42923" precursor="true">MSSRAYTAALVCVLIGLAASGAAAFVHYQLATTPGYESFCDVNATFSCTQAYQSQYGRLLGVPVSVLGAGYFAALLALLSLGRRLDALASYLLVAALGGLGFVLYLAWATIFVLGTLCLLCLATYAAVVGLFFIAGAAASTPMIDVPDRLSRDLRRLVANPLAIAAVAVVIGATAASAAFFPKDPEAAAETPAARAAAAVAQAAAEPPLTDDQKAQLRLSFDQQPRMIVPADAEGASVVVVKFNDYQCPPCRQTFELYEPIWQKWERQAPGKVKHLTRDFPLESECNASAPTGQHGAACEAAAGVRMARSVGKSNEFEHWLFANQASLSPDKVKEGLEEVAGIKDFDARYAAVLPAIKSDTALGASLGVQSTPTFFINGVRIPGGINPKVLDYILEYEIGKAAAPAVK</sequence>
<dbReference type="SMART" id="SM00756">
    <property type="entry name" value="VKc"/>
    <property type="match status" value="1"/>
</dbReference>
<dbReference type="GO" id="GO:0048038">
    <property type="term" value="F:quinone binding"/>
    <property type="evidence" value="ECO:0007669"/>
    <property type="project" value="UniProtKB-KW"/>
</dbReference>
<proteinExistence type="inferred from homology"/>
<evidence type="ECO:0000256" key="8">
    <source>
        <dbReference type="ARBA" id="ARBA00023157"/>
    </source>
</evidence>
<keyword evidence="14" id="KW-1185">Reference proteome</keyword>
<dbReference type="Proteomes" id="UP000076079">
    <property type="component" value="Chromosome"/>
</dbReference>
<evidence type="ECO:0000256" key="5">
    <source>
        <dbReference type="ARBA" id="ARBA00022989"/>
    </source>
</evidence>
<feature type="transmembrane region" description="Helical" evidence="10">
    <location>
        <begin position="60"/>
        <end position="81"/>
    </location>
</feature>
<evidence type="ECO:0000256" key="4">
    <source>
        <dbReference type="ARBA" id="ARBA00022719"/>
    </source>
</evidence>
<keyword evidence="11" id="KW-0732">Signal</keyword>
<gene>
    <name evidence="13" type="ORF">LuPra_04833</name>
</gene>
<comment type="similarity">
    <text evidence="2">Belongs to the VKOR family.</text>
</comment>
<dbReference type="Pfam" id="PF13462">
    <property type="entry name" value="Thioredoxin_4"/>
    <property type="match status" value="1"/>
</dbReference>
<dbReference type="InterPro" id="IPR012932">
    <property type="entry name" value="VKOR"/>
</dbReference>
<dbReference type="KEGG" id="abac:LuPra_04833"/>
<feature type="transmembrane region" description="Helical" evidence="10">
    <location>
        <begin position="88"/>
        <end position="108"/>
    </location>
</feature>
<reference evidence="14" key="2">
    <citation type="submission" date="2016-04" db="EMBL/GenBank/DDBJ databases">
        <title>First Complete Genome Sequence of a Subdivision 6 Acidobacterium.</title>
        <authorList>
            <person name="Huang S."/>
            <person name="Vieira S."/>
            <person name="Bunk B."/>
            <person name="Riedel T."/>
            <person name="Sproeer C."/>
            <person name="Overmann J."/>
        </authorList>
    </citation>
    <scope>NUCLEOTIDE SEQUENCE [LARGE SCALE GENOMIC DNA]</scope>
    <source>
        <strain evidence="14">DSM 100886 HEG_-6_39</strain>
    </source>
</reference>
<feature type="domain" description="Thioredoxin" evidence="12">
    <location>
        <begin position="194"/>
        <end position="400"/>
    </location>
</feature>
<dbReference type="InterPro" id="IPR038354">
    <property type="entry name" value="VKOR_sf"/>
</dbReference>
<dbReference type="InterPro" id="IPR013766">
    <property type="entry name" value="Thioredoxin_domain"/>
</dbReference>
<evidence type="ECO:0000256" key="9">
    <source>
        <dbReference type="ARBA" id="ARBA00023284"/>
    </source>
</evidence>
<feature type="signal peptide" evidence="11">
    <location>
        <begin position="1"/>
        <end position="24"/>
    </location>
</feature>
<keyword evidence="6" id="KW-0560">Oxidoreductase</keyword>
<protein>
    <submittedName>
        <fullName evidence="13">VKOR family protein</fullName>
    </submittedName>
</protein>
<keyword evidence="9" id="KW-0676">Redox-active center</keyword>
<feature type="transmembrane region" description="Helical" evidence="10">
    <location>
        <begin position="114"/>
        <end position="136"/>
    </location>
</feature>
<keyword evidence="8" id="KW-1015">Disulfide bond</keyword>
<feature type="transmembrane region" description="Helical" evidence="10">
    <location>
        <begin position="157"/>
        <end position="181"/>
    </location>
</feature>
<dbReference type="Pfam" id="PF07884">
    <property type="entry name" value="VKOR"/>
    <property type="match status" value="1"/>
</dbReference>
<evidence type="ECO:0000256" key="1">
    <source>
        <dbReference type="ARBA" id="ARBA00004141"/>
    </source>
</evidence>
<dbReference type="Gene3D" id="3.40.30.10">
    <property type="entry name" value="Glutaredoxin"/>
    <property type="match status" value="1"/>
</dbReference>
<dbReference type="PANTHER" id="PTHR34573:SF1">
    <property type="entry name" value="VITAMIN K EPOXIDE REDUCTASE DOMAIN-CONTAINING PROTEIN"/>
    <property type="match status" value="1"/>
</dbReference>
<evidence type="ECO:0000256" key="10">
    <source>
        <dbReference type="SAM" id="Phobius"/>
    </source>
</evidence>
<name>A0A143PSL0_LUTPR</name>
<organism evidence="13 14">
    <name type="scientific">Luteitalea pratensis</name>
    <dbReference type="NCBI Taxonomy" id="1855912"/>
    <lineage>
        <taxon>Bacteria</taxon>
        <taxon>Pseudomonadati</taxon>
        <taxon>Acidobacteriota</taxon>
        <taxon>Vicinamibacteria</taxon>
        <taxon>Vicinamibacterales</taxon>
        <taxon>Vicinamibacteraceae</taxon>
        <taxon>Luteitalea</taxon>
    </lineage>
</organism>
<evidence type="ECO:0000259" key="12">
    <source>
        <dbReference type="PROSITE" id="PS51352"/>
    </source>
</evidence>
<dbReference type="InterPro" id="IPR036249">
    <property type="entry name" value="Thioredoxin-like_sf"/>
</dbReference>
<accession>A0A143PSL0</accession>
<dbReference type="RefSeq" id="WP_110173121.1">
    <property type="nucleotide sequence ID" value="NZ_CP015136.1"/>
</dbReference>
<dbReference type="CDD" id="cd12920">
    <property type="entry name" value="VKOR_3"/>
    <property type="match status" value="1"/>
</dbReference>
<dbReference type="PROSITE" id="PS51352">
    <property type="entry name" value="THIOREDOXIN_2"/>
    <property type="match status" value="1"/>
</dbReference>
<evidence type="ECO:0000256" key="6">
    <source>
        <dbReference type="ARBA" id="ARBA00023002"/>
    </source>
</evidence>
<keyword evidence="5 10" id="KW-1133">Transmembrane helix</keyword>
<reference evidence="13 14" key="1">
    <citation type="journal article" date="2016" name="Genome Announc.">
        <title>First Complete Genome Sequence of a Subdivision 6 Acidobacterium Strain.</title>
        <authorList>
            <person name="Huang S."/>
            <person name="Vieira S."/>
            <person name="Bunk B."/>
            <person name="Riedel T."/>
            <person name="Sproer C."/>
            <person name="Overmann J."/>
        </authorList>
    </citation>
    <scope>NUCLEOTIDE SEQUENCE [LARGE SCALE GENOMIC DNA]</scope>
    <source>
        <strain evidence="14">DSM 100886 HEG_-6_39</strain>
    </source>
</reference>
<dbReference type="AlphaFoldDB" id="A0A143PSL0"/>
<evidence type="ECO:0000313" key="14">
    <source>
        <dbReference type="Proteomes" id="UP000076079"/>
    </source>
</evidence>
<dbReference type="GO" id="GO:0016491">
    <property type="term" value="F:oxidoreductase activity"/>
    <property type="evidence" value="ECO:0007669"/>
    <property type="project" value="UniProtKB-KW"/>
</dbReference>
<evidence type="ECO:0000256" key="2">
    <source>
        <dbReference type="ARBA" id="ARBA00006214"/>
    </source>
</evidence>
<evidence type="ECO:0000256" key="7">
    <source>
        <dbReference type="ARBA" id="ARBA00023136"/>
    </source>
</evidence>
<keyword evidence="3 10" id="KW-0812">Transmembrane</keyword>
<dbReference type="SUPFAM" id="SSF52833">
    <property type="entry name" value="Thioredoxin-like"/>
    <property type="match status" value="1"/>
</dbReference>
<evidence type="ECO:0000313" key="13">
    <source>
        <dbReference type="EMBL" id="AMY11582.1"/>
    </source>
</evidence>
<keyword evidence="7 10" id="KW-0472">Membrane</keyword>
<dbReference type="STRING" id="1855912.LuPra_04833"/>
<dbReference type="OrthoDB" id="117402at2"/>
<feature type="chain" id="PRO_5007511886" evidence="11">
    <location>
        <begin position="25"/>
        <end position="408"/>
    </location>
</feature>
<dbReference type="InterPro" id="IPR012336">
    <property type="entry name" value="Thioredoxin-like_fold"/>
</dbReference>